<evidence type="ECO:0000313" key="1">
    <source>
        <dbReference type="EMBL" id="GHO48899.1"/>
    </source>
</evidence>
<name>A0A8J3I3Z0_9CHLR</name>
<keyword evidence="2" id="KW-1185">Reference proteome</keyword>
<accession>A0A8J3I3Z0</accession>
<dbReference type="AlphaFoldDB" id="A0A8J3I3Z0"/>
<dbReference type="Proteomes" id="UP000612362">
    <property type="component" value="Unassembled WGS sequence"/>
</dbReference>
<evidence type="ECO:0000313" key="2">
    <source>
        <dbReference type="Proteomes" id="UP000612362"/>
    </source>
</evidence>
<sequence length="99" mass="10439">MGRMVHTDRHRPSASFLADGCASDLDSGGQIAMLFEPKDSQARDLDSIMKDPNGACEAASSNGFLLAFVAGIATRAFPCALFLEPALAKKVLEGLIQIA</sequence>
<proteinExistence type="predicted"/>
<organism evidence="1 2">
    <name type="scientific">Ktedonospora formicarum</name>
    <dbReference type="NCBI Taxonomy" id="2778364"/>
    <lineage>
        <taxon>Bacteria</taxon>
        <taxon>Bacillati</taxon>
        <taxon>Chloroflexota</taxon>
        <taxon>Ktedonobacteria</taxon>
        <taxon>Ktedonobacterales</taxon>
        <taxon>Ktedonobacteraceae</taxon>
        <taxon>Ktedonospora</taxon>
    </lineage>
</organism>
<dbReference type="EMBL" id="BNJF01000004">
    <property type="protein sequence ID" value="GHO48899.1"/>
    <property type="molecule type" value="Genomic_DNA"/>
</dbReference>
<gene>
    <name evidence="1" type="ORF">KSX_70620</name>
</gene>
<protein>
    <submittedName>
        <fullName evidence="1">Uncharacterized protein</fullName>
    </submittedName>
</protein>
<comment type="caution">
    <text evidence="1">The sequence shown here is derived from an EMBL/GenBank/DDBJ whole genome shotgun (WGS) entry which is preliminary data.</text>
</comment>
<reference evidence="1" key="1">
    <citation type="submission" date="2020-10" db="EMBL/GenBank/DDBJ databases">
        <title>Taxonomic study of unclassified bacteria belonging to the class Ktedonobacteria.</title>
        <authorList>
            <person name="Yabe S."/>
            <person name="Wang C.M."/>
            <person name="Zheng Y."/>
            <person name="Sakai Y."/>
            <person name="Cavaletti L."/>
            <person name="Monciardini P."/>
            <person name="Donadio S."/>
        </authorList>
    </citation>
    <scope>NUCLEOTIDE SEQUENCE</scope>
    <source>
        <strain evidence="1">SOSP1-1</strain>
    </source>
</reference>